<dbReference type="GO" id="GO:0005524">
    <property type="term" value="F:ATP binding"/>
    <property type="evidence" value="ECO:0007669"/>
    <property type="project" value="InterPro"/>
</dbReference>
<accession>A0AAP0LBZ8</accession>
<dbReference type="SUPFAM" id="SSF52540">
    <property type="entry name" value="P-loop containing nucleoside triphosphate hydrolases"/>
    <property type="match status" value="1"/>
</dbReference>
<organism evidence="2 3">
    <name type="scientific">Stephania cephalantha</name>
    <dbReference type="NCBI Taxonomy" id="152367"/>
    <lineage>
        <taxon>Eukaryota</taxon>
        <taxon>Viridiplantae</taxon>
        <taxon>Streptophyta</taxon>
        <taxon>Embryophyta</taxon>
        <taxon>Tracheophyta</taxon>
        <taxon>Spermatophyta</taxon>
        <taxon>Magnoliopsida</taxon>
        <taxon>Ranunculales</taxon>
        <taxon>Menispermaceae</taxon>
        <taxon>Menispermoideae</taxon>
        <taxon>Cissampelideae</taxon>
        <taxon>Stephania</taxon>
    </lineage>
</organism>
<comment type="caution">
    <text evidence="2">The sequence shown here is derived from an EMBL/GenBank/DDBJ whole genome shotgun (WGS) entry which is preliminary data.</text>
</comment>
<reference evidence="2 3" key="1">
    <citation type="submission" date="2024-01" db="EMBL/GenBank/DDBJ databases">
        <title>Genome assemblies of Stephania.</title>
        <authorList>
            <person name="Yang L."/>
        </authorList>
    </citation>
    <scope>NUCLEOTIDE SEQUENCE [LARGE SCALE GENOMIC DNA]</scope>
    <source>
        <strain evidence="2">JXDWG</strain>
        <tissue evidence="2">Leaf</tissue>
    </source>
</reference>
<keyword evidence="3" id="KW-1185">Reference proteome</keyword>
<evidence type="ECO:0000313" key="3">
    <source>
        <dbReference type="Proteomes" id="UP001419268"/>
    </source>
</evidence>
<dbReference type="Gene3D" id="3.40.50.10810">
    <property type="entry name" value="Tandem AAA-ATPase domain"/>
    <property type="match status" value="1"/>
</dbReference>
<dbReference type="Proteomes" id="UP001419268">
    <property type="component" value="Unassembled WGS sequence"/>
</dbReference>
<gene>
    <name evidence="2" type="ORF">Scep_002066</name>
</gene>
<protein>
    <recommendedName>
        <fullName evidence="1">SNF2 N-terminal domain-containing protein</fullName>
    </recommendedName>
</protein>
<evidence type="ECO:0000259" key="1">
    <source>
        <dbReference type="Pfam" id="PF00176"/>
    </source>
</evidence>
<name>A0AAP0LBZ8_9MAGN</name>
<proteinExistence type="predicted"/>
<evidence type="ECO:0000313" key="2">
    <source>
        <dbReference type="EMBL" id="KAK9166875.1"/>
    </source>
</evidence>
<dbReference type="InterPro" id="IPR038718">
    <property type="entry name" value="SNF2-like_sf"/>
</dbReference>
<dbReference type="EMBL" id="JBBNAG010000001">
    <property type="protein sequence ID" value="KAK9166875.1"/>
    <property type="molecule type" value="Genomic_DNA"/>
</dbReference>
<feature type="domain" description="SNF2 N-terminal" evidence="1">
    <location>
        <begin position="3"/>
        <end position="47"/>
    </location>
</feature>
<sequence>MYIYVICFEMAIKEKTAFRHFSWRFIIIDEAHPIKNENSLLIKTMIENL</sequence>
<dbReference type="InterPro" id="IPR000330">
    <property type="entry name" value="SNF2_N"/>
</dbReference>
<dbReference type="Pfam" id="PF00176">
    <property type="entry name" value="SNF2-rel_dom"/>
    <property type="match status" value="1"/>
</dbReference>
<dbReference type="AlphaFoldDB" id="A0AAP0LBZ8"/>
<dbReference type="InterPro" id="IPR027417">
    <property type="entry name" value="P-loop_NTPase"/>
</dbReference>